<gene>
    <name evidence="1" type="ORF">LCGC14_0355240</name>
</gene>
<proteinExistence type="predicted"/>
<comment type="caution">
    <text evidence="1">The sequence shown here is derived from an EMBL/GenBank/DDBJ whole genome shotgun (WGS) entry which is preliminary data.</text>
</comment>
<name>A0A0F9TFB4_9ZZZZ</name>
<accession>A0A0F9TFB4</accession>
<protein>
    <submittedName>
        <fullName evidence="1">Uncharacterized protein</fullName>
    </submittedName>
</protein>
<organism evidence="1">
    <name type="scientific">marine sediment metagenome</name>
    <dbReference type="NCBI Taxonomy" id="412755"/>
    <lineage>
        <taxon>unclassified sequences</taxon>
        <taxon>metagenomes</taxon>
        <taxon>ecological metagenomes</taxon>
    </lineage>
</organism>
<dbReference type="AlphaFoldDB" id="A0A0F9TFB4"/>
<reference evidence="1" key="1">
    <citation type="journal article" date="2015" name="Nature">
        <title>Complex archaea that bridge the gap between prokaryotes and eukaryotes.</title>
        <authorList>
            <person name="Spang A."/>
            <person name="Saw J.H."/>
            <person name="Jorgensen S.L."/>
            <person name="Zaremba-Niedzwiedzka K."/>
            <person name="Martijn J."/>
            <person name="Lind A.E."/>
            <person name="van Eijk R."/>
            <person name="Schleper C."/>
            <person name="Guy L."/>
            <person name="Ettema T.J."/>
        </authorList>
    </citation>
    <scope>NUCLEOTIDE SEQUENCE</scope>
</reference>
<sequence>MSHERVGGYTKIVEATPAVEATPDYSAGDLLGGKIIFANAVRGSGHHSGVVQSVVITDLAKQSINIDVLLFDTEPTNTTFTENGAFDVDDTDILNLVGVALVSDWKAFNDNSMGQALNLGIPFDLGTGTTLWAVMVSRGTINLGATSDITLRVGILQD</sequence>
<dbReference type="EMBL" id="LAZR01000271">
    <property type="protein sequence ID" value="KKN77959.1"/>
    <property type="molecule type" value="Genomic_DNA"/>
</dbReference>
<evidence type="ECO:0000313" key="1">
    <source>
        <dbReference type="EMBL" id="KKN77959.1"/>
    </source>
</evidence>